<proteinExistence type="predicted"/>
<protein>
    <submittedName>
        <fullName evidence="2">Uncharacterized protein</fullName>
    </submittedName>
</protein>
<sequence length="21" mass="2527">MSTAKTRRARRETSAREFDKE</sequence>
<dbReference type="AlphaFoldDB" id="A0A182NX51"/>
<name>A0A182NX51_9DIPT</name>
<evidence type="ECO:0000313" key="2">
    <source>
        <dbReference type="EnsemblMetazoa" id="ADIR014445-PA"/>
    </source>
</evidence>
<dbReference type="Proteomes" id="UP000075884">
    <property type="component" value="Unassembled WGS sequence"/>
</dbReference>
<feature type="compositionally biased region" description="Basic and acidic residues" evidence="1">
    <location>
        <begin position="11"/>
        <end position="21"/>
    </location>
</feature>
<reference evidence="2" key="2">
    <citation type="submission" date="2020-05" db="UniProtKB">
        <authorList>
            <consortium name="EnsemblMetazoa"/>
        </authorList>
    </citation>
    <scope>IDENTIFICATION</scope>
    <source>
        <strain evidence="2">WRAIR2</strain>
    </source>
</reference>
<evidence type="ECO:0000313" key="3">
    <source>
        <dbReference type="Proteomes" id="UP000075884"/>
    </source>
</evidence>
<feature type="region of interest" description="Disordered" evidence="1">
    <location>
        <begin position="1"/>
        <end position="21"/>
    </location>
</feature>
<dbReference type="EnsemblMetazoa" id="ADIR014445-RA">
    <property type="protein sequence ID" value="ADIR014445-PA"/>
    <property type="gene ID" value="ADIR014445"/>
</dbReference>
<feature type="compositionally biased region" description="Basic residues" evidence="1">
    <location>
        <begin position="1"/>
        <end position="10"/>
    </location>
</feature>
<reference evidence="3" key="1">
    <citation type="submission" date="2013-03" db="EMBL/GenBank/DDBJ databases">
        <title>The Genome Sequence of Anopheles dirus WRAIR2.</title>
        <authorList>
            <consortium name="The Broad Institute Genomics Platform"/>
            <person name="Neafsey D.E."/>
            <person name="Walton C."/>
            <person name="Walker B."/>
            <person name="Young S.K."/>
            <person name="Zeng Q."/>
            <person name="Gargeya S."/>
            <person name="Fitzgerald M."/>
            <person name="Haas B."/>
            <person name="Abouelleil A."/>
            <person name="Allen A.W."/>
            <person name="Alvarado L."/>
            <person name="Arachchi H.M."/>
            <person name="Berlin A.M."/>
            <person name="Chapman S.B."/>
            <person name="Gainer-Dewar J."/>
            <person name="Goldberg J."/>
            <person name="Griggs A."/>
            <person name="Gujja S."/>
            <person name="Hansen M."/>
            <person name="Howarth C."/>
            <person name="Imamovic A."/>
            <person name="Ireland A."/>
            <person name="Larimer J."/>
            <person name="McCowan C."/>
            <person name="Murphy C."/>
            <person name="Pearson M."/>
            <person name="Poon T.W."/>
            <person name="Priest M."/>
            <person name="Roberts A."/>
            <person name="Saif S."/>
            <person name="Shea T."/>
            <person name="Sisk P."/>
            <person name="Sykes S."/>
            <person name="Wortman J."/>
            <person name="Nusbaum C."/>
            <person name="Birren B."/>
        </authorList>
    </citation>
    <scope>NUCLEOTIDE SEQUENCE [LARGE SCALE GENOMIC DNA]</scope>
    <source>
        <strain evidence="3">WRAIR2</strain>
    </source>
</reference>
<organism evidence="2 3">
    <name type="scientific">Anopheles dirus</name>
    <dbReference type="NCBI Taxonomy" id="7168"/>
    <lineage>
        <taxon>Eukaryota</taxon>
        <taxon>Metazoa</taxon>
        <taxon>Ecdysozoa</taxon>
        <taxon>Arthropoda</taxon>
        <taxon>Hexapoda</taxon>
        <taxon>Insecta</taxon>
        <taxon>Pterygota</taxon>
        <taxon>Neoptera</taxon>
        <taxon>Endopterygota</taxon>
        <taxon>Diptera</taxon>
        <taxon>Nematocera</taxon>
        <taxon>Culicoidea</taxon>
        <taxon>Culicidae</taxon>
        <taxon>Anophelinae</taxon>
        <taxon>Anopheles</taxon>
    </lineage>
</organism>
<accession>A0A182NX51</accession>
<evidence type="ECO:0000256" key="1">
    <source>
        <dbReference type="SAM" id="MobiDB-lite"/>
    </source>
</evidence>
<keyword evidence="3" id="KW-1185">Reference proteome</keyword>
<dbReference type="VEuPathDB" id="VectorBase:ADIR014445"/>